<organism evidence="1 2">
    <name type="scientific">Plesiocystis pacifica SIR-1</name>
    <dbReference type="NCBI Taxonomy" id="391625"/>
    <lineage>
        <taxon>Bacteria</taxon>
        <taxon>Pseudomonadati</taxon>
        <taxon>Myxococcota</taxon>
        <taxon>Polyangia</taxon>
        <taxon>Nannocystales</taxon>
        <taxon>Nannocystaceae</taxon>
        <taxon>Plesiocystis</taxon>
    </lineage>
</organism>
<proteinExistence type="predicted"/>
<dbReference type="EMBL" id="ABCS01000020">
    <property type="protein sequence ID" value="EDM79323.1"/>
    <property type="molecule type" value="Genomic_DNA"/>
</dbReference>
<dbReference type="AlphaFoldDB" id="A6G400"/>
<evidence type="ECO:0000313" key="1">
    <source>
        <dbReference type="EMBL" id="EDM79323.1"/>
    </source>
</evidence>
<dbReference type="Proteomes" id="UP000005801">
    <property type="component" value="Unassembled WGS sequence"/>
</dbReference>
<accession>A6G400</accession>
<protein>
    <submittedName>
        <fullName evidence="1">Uncharacterized protein</fullName>
    </submittedName>
</protein>
<dbReference type="RefSeq" id="WP_006971449.1">
    <property type="nucleotide sequence ID" value="NZ_ABCS01000020.1"/>
</dbReference>
<name>A6G400_9BACT</name>
<reference evidence="1 2" key="1">
    <citation type="submission" date="2007-06" db="EMBL/GenBank/DDBJ databases">
        <authorList>
            <person name="Shimkets L."/>
            <person name="Ferriera S."/>
            <person name="Johnson J."/>
            <person name="Kravitz S."/>
            <person name="Beeson K."/>
            <person name="Sutton G."/>
            <person name="Rogers Y.-H."/>
            <person name="Friedman R."/>
            <person name="Frazier M."/>
            <person name="Venter J.C."/>
        </authorList>
    </citation>
    <scope>NUCLEOTIDE SEQUENCE [LARGE SCALE GENOMIC DNA]</scope>
    <source>
        <strain evidence="1 2">SIR-1</strain>
    </source>
</reference>
<evidence type="ECO:0000313" key="2">
    <source>
        <dbReference type="Proteomes" id="UP000005801"/>
    </source>
</evidence>
<keyword evidence="2" id="KW-1185">Reference proteome</keyword>
<comment type="caution">
    <text evidence="1">The sequence shown here is derived from an EMBL/GenBank/DDBJ whole genome shotgun (WGS) entry which is preliminary data.</text>
</comment>
<sequence>MSAVGEVLTLTQLCRRQSSSAVAQWVCDCARRVIREAFRPESRDLRPMRALRALHDHLRAQAKGAPGDADALSDALEQATASALQHADDPLAESADVAAQAIHHALAPHAWPAEALAATCRRYLHPIHGHDYAAIETFEDRWQARRLLWRTRSMPSATDIVVRLDHAAALGALPPVGSPASRRFAELRAQTFADEDARLDLILEFPELVFHRELGL</sequence>
<gene>
    <name evidence="1" type="ORF">PPSIR1_02181</name>
</gene>